<evidence type="ECO:0000313" key="1">
    <source>
        <dbReference type="EMBL" id="NEA20184.1"/>
    </source>
</evidence>
<proteinExistence type="predicted"/>
<dbReference type="EMBL" id="JAAGLQ010000686">
    <property type="protein sequence ID" value="NEA20184.1"/>
    <property type="molecule type" value="Genomic_DNA"/>
</dbReference>
<evidence type="ECO:0000313" key="2">
    <source>
        <dbReference type="Proteomes" id="UP000471293"/>
    </source>
</evidence>
<reference evidence="1 2" key="1">
    <citation type="submission" date="2020-01" db="EMBL/GenBank/DDBJ databases">
        <title>Insect and environment-associated Actinomycetes.</title>
        <authorList>
            <person name="Currrie C."/>
            <person name="Chevrette M."/>
            <person name="Carlson C."/>
            <person name="Stubbendieck R."/>
            <person name="Wendt-Pienkowski E."/>
        </authorList>
    </citation>
    <scope>NUCLEOTIDE SEQUENCE [LARGE SCALE GENOMIC DNA]</scope>
    <source>
        <strain evidence="1 2">SID11342</strain>
    </source>
</reference>
<dbReference type="RefSeq" id="WP_164349897.1">
    <property type="nucleotide sequence ID" value="NZ_JAAGLQ010000686.1"/>
</dbReference>
<sequence length="46" mass="4854">MHALTEQRPVDYPWPSIATNGRPYGDRCAGGGTLFVPRAVLDPGGG</sequence>
<dbReference type="Proteomes" id="UP000471293">
    <property type="component" value="Unassembled WGS sequence"/>
</dbReference>
<dbReference type="AlphaFoldDB" id="A0A6N9U8L8"/>
<gene>
    <name evidence="1" type="ORF">G3I29_32980</name>
</gene>
<comment type="caution">
    <text evidence="1">The sequence shown here is derived from an EMBL/GenBank/DDBJ whole genome shotgun (WGS) entry which is preliminary data.</text>
</comment>
<name>A0A6N9U8L8_STRHA</name>
<accession>A0A6N9U8L8</accession>
<protein>
    <submittedName>
        <fullName evidence="1">Uncharacterized protein</fullName>
    </submittedName>
</protein>
<organism evidence="1 2">
    <name type="scientific">Streptomyces halstedii</name>
    <dbReference type="NCBI Taxonomy" id="1944"/>
    <lineage>
        <taxon>Bacteria</taxon>
        <taxon>Bacillati</taxon>
        <taxon>Actinomycetota</taxon>
        <taxon>Actinomycetes</taxon>
        <taxon>Kitasatosporales</taxon>
        <taxon>Streptomycetaceae</taxon>
        <taxon>Streptomyces</taxon>
    </lineage>
</organism>